<comment type="caution">
    <text evidence="6">The sequence shown here is derived from an EMBL/GenBank/DDBJ whole genome shotgun (WGS) entry which is preliminary data.</text>
</comment>
<gene>
    <name evidence="6" type="ORF">ARC78_10425</name>
</gene>
<dbReference type="GO" id="GO:0016887">
    <property type="term" value="F:ATP hydrolysis activity"/>
    <property type="evidence" value="ECO:0007669"/>
    <property type="project" value="InterPro"/>
</dbReference>
<name>A0A0R0AP81_9GAMM</name>
<comment type="similarity">
    <text evidence="1">Belongs to the ABC transporter superfamily.</text>
</comment>
<feature type="domain" description="ABC transporter" evidence="5">
    <location>
        <begin position="30"/>
        <end position="250"/>
    </location>
</feature>
<dbReference type="GO" id="GO:0140359">
    <property type="term" value="F:ABC-type transporter activity"/>
    <property type="evidence" value="ECO:0007669"/>
    <property type="project" value="InterPro"/>
</dbReference>
<evidence type="ECO:0000259" key="5">
    <source>
        <dbReference type="PROSITE" id="PS50893"/>
    </source>
</evidence>
<keyword evidence="4 6" id="KW-0067">ATP-binding</keyword>
<dbReference type="AlphaFoldDB" id="A0A0R0AP81"/>
<dbReference type="CDD" id="cd10147">
    <property type="entry name" value="Wzt_C-like"/>
    <property type="match status" value="1"/>
</dbReference>
<dbReference type="SUPFAM" id="SSF52540">
    <property type="entry name" value="P-loop containing nucleoside triphosphate hydrolases"/>
    <property type="match status" value="1"/>
</dbReference>
<dbReference type="GO" id="GO:0016020">
    <property type="term" value="C:membrane"/>
    <property type="evidence" value="ECO:0007669"/>
    <property type="project" value="InterPro"/>
</dbReference>
<dbReference type="InterPro" id="IPR029439">
    <property type="entry name" value="Wzt_C"/>
</dbReference>
<protein>
    <submittedName>
        <fullName evidence="6">ABC transporter ATP-binding protein</fullName>
    </submittedName>
</protein>
<dbReference type="InterPro" id="IPR050683">
    <property type="entry name" value="Bact_Polysacc_Export_ATP-bd"/>
</dbReference>
<dbReference type="Gene3D" id="3.40.50.300">
    <property type="entry name" value="P-loop containing nucleotide triphosphate hydrolases"/>
    <property type="match status" value="1"/>
</dbReference>
<sequence length="464" mass="50413">MSCEVSIDVAGVGKVFPIYEKPHHRLLQMLSPRSHRRRWFREFRALDDISFQVRRGETVGIIGRNGSGKSTLLQIICGTLTATTGTVTTRGRIAALLELGAGFNLEFTGRENVYLNGTLLGLTREEVHARFDDIAAFADIGDFIDQPVKSYSSGMFIRLAFAVAIHVEPDILIVDEALSVGDEAFQRKCFARIERLRDAGATIVFVSHSASTVLELCNHAILLDRGDLLATGKPKDVVALYQKMLYAPADKVAALRAACLAGTAGSLPSAADEPGNLLSSANVGHAVMATAETEDSAHFDPGLVSQSLLRYESCGAHIEDPHIQTLAGRRVNVLRPGEEYVYAYSVVFDRTVAGVRFGMLIKTVSGVELGGATSSSVQEPIALVETAERMEVRFRFRAMLAPGVYFMNAGVTGRVGEEESFLDRLVDVFVFRIPPAAGRITTGFVDFHVVPEIQASPQSIRAPR</sequence>
<keyword evidence="3" id="KW-0547">Nucleotide-binding</keyword>
<dbReference type="EMBL" id="LLXS01000021">
    <property type="protein sequence ID" value="KRG42083.1"/>
    <property type="molecule type" value="Genomic_DNA"/>
</dbReference>
<dbReference type="InterPro" id="IPR015860">
    <property type="entry name" value="ABC_transpr_TagH-like"/>
</dbReference>
<evidence type="ECO:0000313" key="7">
    <source>
        <dbReference type="Proteomes" id="UP000050836"/>
    </source>
</evidence>
<evidence type="ECO:0000313" key="6">
    <source>
        <dbReference type="EMBL" id="KRG42083.1"/>
    </source>
</evidence>
<dbReference type="InterPro" id="IPR003593">
    <property type="entry name" value="AAA+_ATPase"/>
</dbReference>
<reference evidence="6 7" key="1">
    <citation type="submission" date="2015-10" db="EMBL/GenBank/DDBJ databases">
        <title>Genome sequencing and analysis of members of genus Stenotrophomonas.</title>
        <authorList>
            <person name="Patil P.P."/>
            <person name="Midha S."/>
            <person name="Patil P.B."/>
        </authorList>
    </citation>
    <scope>NUCLEOTIDE SEQUENCE [LARGE SCALE GENOMIC DNA]</scope>
    <source>
        <strain evidence="6 7">JCM 9942</strain>
    </source>
</reference>
<dbReference type="PROSITE" id="PS50893">
    <property type="entry name" value="ABC_TRANSPORTER_2"/>
    <property type="match status" value="1"/>
</dbReference>
<organism evidence="6 7">
    <name type="scientific">Stenotrophomonas pictorum JCM 9942</name>
    <dbReference type="NCBI Taxonomy" id="1236960"/>
    <lineage>
        <taxon>Bacteria</taxon>
        <taxon>Pseudomonadati</taxon>
        <taxon>Pseudomonadota</taxon>
        <taxon>Gammaproteobacteria</taxon>
        <taxon>Lysobacterales</taxon>
        <taxon>Lysobacteraceae</taxon>
        <taxon>Stenotrophomonas</taxon>
    </lineage>
</organism>
<dbReference type="GO" id="GO:0005524">
    <property type="term" value="F:ATP binding"/>
    <property type="evidence" value="ECO:0007669"/>
    <property type="project" value="UniProtKB-KW"/>
</dbReference>
<evidence type="ECO:0000256" key="3">
    <source>
        <dbReference type="ARBA" id="ARBA00022741"/>
    </source>
</evidence>
<dbReference type="Pfam" id="PF14524">
    <property type="entry name" value="Wzt_C"/>
    <property type="match status" value="1"/>
</dbReference>
<proteinExistence type="inferred from homology"/>
<dbReference type="Gene3D" id="2.70.50.60">
    <property type="entry name" value="abc- transporter (atp binding component) like domain"/>
    <property type="match status" value="1"/>
</dbReference>
<dbReference type="RefSeq" id="WP_054658946.1">
    <property type="nucleotide sequence ID" value="NZ_BAZI01000122.1"/>
</dbReference>
<dbReference type="Pfam" id="PF00005">
    <property type="entry name" value="ABC_tran"/>
    <property type="match status" value="1"/>
</dbReference>
<dbReference type="InterPro" id="IPR003439">
    <property type="entry name" value="ABC_transporter-like_ATP-bd"/>
</dbReference>
<keyword evidence="2" id="KW-0813">Transport</keyword>
<evidence type="ECO:0000256" key="4">
    <source>
        <dbReference type="ARBA" id="ARBA00022840"/>
    </source>
</evidence>
<dbReference type="CDD" id="cd03220">
    <property type="entry name" value="ABC_KpsT_Wzt"/>
    <property type="match status" value="1"/>
</dbReference>
<evidence type="ECO:0000256" key="2">
    <source>
        <dbReference type="ARBA" id="ARBA00022448"/>
    </source>
</evidence>
<dbReference type="OrthoDB" id="9778870at2"/>
<dbReference type="Proteomes" id="UP000050836">
    <property type="component" value="Unassembled WGS sequence"/>
</dbReference>
<dbReference type="SMART" id="SM00382">
    <property type="entry name" value="AAA"/>
    <property type="match status" value="1"/>
</dbReference>
<dbReference type="InterPro" id="IPR027417">
    <property type="entry name" value="P-loop_NTPase"/>
</dbReference>
<accession>A0A0R0AP81</accession>
<dbReference type="PANTHER" id="PTHR46743">
    <property type="entry name" value="TEICHOIC ACIDS EXPORT ATP-BINDING PROTEIN TAGH"/>
    <property type="match status" value="1"/>
</dbReference>
<evidence type="ECO:0000256" key="1">
    <source>
        <dbReference type="ARBA" id="ARBA00005417"/>
    </source>
</evidence>
<dbReference type="PANTHER" id="PTHR46743:SF2">
    <property type="entry name" value="TEICHOIC ACIDS EXPORT ATP-BINDING PROTEIN TAGH"/>
    <property type="match status" value="1"/>
</dbReference>
<keyword evidence="7" id="KW-1185">Reference proteome</keyword>